<evidence type="ECO:0000313" key="3">
    <source>
        <dbReference type="EMBL" id="GAA3809001.1"/>
    </source>
</evidence>
<reference evidence="4" key="1">
    <citation type="journal article" date="2019" name="Int. J. Syst. Evol. Microbiol.">
        <title>The Global Catalogue of Microorganisms (GCM) 10K type strain sequencing project: providing services to taxonomists for standard genome sequencing and annotation.</title>
        <authorList>
            <consortium name="The Broad Institute Genomics Platform"/>
            <consortium name="The Broad Institute Genome Sequencing Center for Infectious Disease"/>
            <person name="Wu L."/>
            <person name="Ma J."/>
        </authorList>
    </citation>
    <scope>NUCLEOTIDE SEQUENCE [LARGE SCALE GENOMIC DNA]</scope>
    <source>
        <strain evidence="4">JCM 16953</strain>
    </source>
</reference>
<name>A0ABP7I0Q8_9ACTN</name>
<accession>A0ABP7I0Q8</accession>
<proteinExistence type="predicted"/>
<dbReference type="Proteomes" id="UP001501821">
    <property type="component" value="Unassembled WGS sequence"/>
</dbReference>
<feature type="transmembrane region" description="Helical" evidence="2">
    <location>
        <begin position="39"/>
        <end position="57"/>
    </location>
</feature>
<keyword evidence="2" id="KW-0812">Transmembrane</keyword>
<dbReference type="Pfam" id="PF12277">
    <property type="entry name" value="DUF3618"/>
    <property type="match status" value="1"/>
</dbReference>
<keyword evidence="2" id="KW-0472">Membrane</keyword>
<evidence type="ECO:0000256" key="1">
    <source>
        <dbReference type="SAM" id="Coils"/>
    </source>
</evidence>
<evidence type="ECO:0000313" key="4">
    <source>
        <dbReference type="Proteomes" id="UP001501821"/>
    </source>
</evidence>
<dbReference type="RefSeq" id="WP_344772869.1">
    <property type="nucleotide sequence ID" value="NZ_BAABAH010000002.1"/>
</dbReference>
<keyword evidence="1" id="KW-0175">Coiled coil</keyword>
<gene>
    <name evidence="3" type="ORF">GCM10022242_09780</name>
</gene>
<feature type="coiled-coil region" evidence="1">
    <location>
        <begin position="1"/>
        <end position="32"/>
    </location>
</feature>
<dbReference type="EMBL" id="BAABAH010000002">
    <property type="protein sequence ID" value="GAA3809001.1"/>
    <property type="molecule type" value="Genomic_DNA"/>
</dbReference>
<keyword evidence="4" id="KW-1185">Reference proteome</keyword>
<evidence type="ECO:0000256" key="2">
    <source>
        <dbReference type="SAM" id="Phobius"/>
    </source>
</evidence>
<protein>
    <recommendedName>
        <fullName evidence="5">DUF3618 domain-containing protein</fullName>
    </recommendedName>
</protein>
<dbReference type="InterPro" id="IPR022062">
    <property type="entry name" value="DUF3618"/>
</dbReference>
<organism evidence="3 4">
    <name type="scientific">Nocardioides panacisoli</name>
    <dbReference type="NCBI Taxonomy" id="627624"/>
    <lineage>
        <taxon>Bacteria</taxon>
        <taxon>Bacillati</taxon>
        <taxon>Actinomycetota</taxon>
        <taxon>Actinomycetes</taxon>
        <taxon>Propionibacteriales</taxon>
        <taxon>Nocardioidaceae</taxon>
        <taxon>Nocardioides</taxon>
    </lineage>
</organism>
<comment type="caution">
    <text evidence="3">The sequence shown here is derived from an EMBL/GenBank/DDBJ whole genome shotgun (WGS) entry which is preliminary data.</text>
</comment>
<sequence>MAEHRADVAAIEAELQRTREDLAQTIDQLTAKAKPDRSTLIKVGAVAAAVIAAVVVLKRRKAHH</sequence>
<evidence type="ECO:0008006" key="5">
    <source>
        <dbReference type="Google" id="ProtNLM"/>
    </source>
</evidence>
<keyword evidence="2" id="KW-1133">Transmembrane helix</keyword>